<gene>
    <name evidence="2" type="ORF">SAMN04489747_2105</name>
</gene>
<sequence length="499" mass="52993">MRPDDVGAGTVVNTTTVTSAEPDAQTLIDLYRSALAPIGELVELRLDGLDRLGVPVTSCSLVVDGRTAHAGNGYGRTVEAAVLSGLGELAEGAFAARHVARLRPSAVRASRRRLVAREGADRVVDPRTLCLPVGSPWTEELELSWVPLERVPDGESVWVPLEYVASEVGELDGGTPLITPITNGLGAGLDDSRPLLHGLLELLQRHTNATRFRALDHLSPEIDQATLPQELTTLVDAFRDLGVEPVLKHAGTELGVVSTYVMGVDASPSQAILVTGCGEAAAPDAVESLTKALLEYANSRARKAFCFGDPERARAIAPEGYWSALGSGAGEARAHEALTAWAGLGTAGLTALTAPDRSRTVAFSDVTVEPVPGPGVEEQLQHVLGHLAADDLTHDVLTARSRHGDVVVAKTVVTGLEAETLSYGRVGELGARRLLATDLDLVRRQPSGTERHSERVVLTPEAEERLGGPVWWSPTDADRVLGPLYPLYREPPRHSVAVV</sequence>
<protein>
    <submittedName>
        <fullName evidence="2">Ribosomal protein S12 methylthiotransferase accessory factor</fullName>
    </submittedName>
</protein>
<keyword evidence="3" id="KW-1185">Reference proteome</keyword>
<dbReference type="InterPro" id="IPR003776">
    <property type="entry name" value="YcaO-like_dom"/>
</dbReference>
<accession>A0A1G6YV21</accession>
<dbReference type="GO" id="GO:0005840">
    <property type="term" value="C:ribosome"/>
    <property type="evidence" value="ECO:0007669"/>
    <property type="project" value="UniProtKB-KW"/>
</dbReference>
<proteinExistence type="predicted"/>
<dbReference type="EMBL" id="LT629688">
    <property type="protein sequence ID" value="SDD94132.1"/>
    <property type="molecule type" value="Genomic_DNA"/>
</dbReference>
<keyword evidence="2" id="KW-0808">Transferase</keyword>
<dbReference type="PROSITE" id="PS51664">
    <property type="entry name" value="YCAO"/>
    <property type="match status" value="1"/>
</dbReference>
<organism evidence="2 3">
    <name type="scientific">Auraticoccus monumenti</name>
    <dbReference type="NCBI Taxonomy" id="675864"/>
    <lineage>
        <taxon>Bacteria</taxon>
        <taxon>Bacillati</taxon>
        <taxon>Actinomycetota</taxon>
        <taxon>Actinomycetes</taxon>
        <taxon>Propionibacteriales</taxon>
        <taxon>Propionibacteriaceae</taxon>
        <taxon>Auraticoccus</taxon>
    </lineage>
</organism>
<evidence type="ECO:0000313" key="2">
    <source>
        <dbReference type="EMBL" id="SDD94132.1"/>
    </source>
</evidence>
<evidence type="ECO:0000259" key="1">
    <source>
        <dbReference type="PROSITE" id="PS51664"/>
    </source>
</evidence>
<dbReference type="STRING" id="675864.SAMN04489747_2105"/>
<name>A0A1G6YV21_9ACTN</name>
<reference evidence="2 3" key="1">
    <citation type="submission" date="2016-10" db="EMBL/GenBank/DDBJ databases">
        <authorList>
            <person name="de Groot N.N."/>
        </authorList>
    </citation>
    <scope>NUCLEOTIDE SEQUENCE [LARGE SCALE GENOMIC DNA]</scope>
    <source>
        <strain evidence="2 3">MON 2.2</strain>
    </source>
</reference>
<dbReference type="GO" id="GO:0016740">
    <property type="term" value="F:transferase activity"/>
    <property type="evidence" value="ECO:0007669"/>
    <property type="project" value="UniProtKB-KW"/>
</dbReference>
<feature type="domain" description="YcaO" evidence="1">
    <location>
        <begin position="73"/>
        <end position="450"/>
    </location>
</feature>
<keyword evidence="2" id="KW-0689">Ribosomal protein</keyword>
<dbReference type="PANTHER" id="PTHR37809:SF1">
    <property type="entry name" value="RIBOSOMAL PROTEIN S12 METHYLTHIOTRANSFERASE ACCESSORY FACTOR YCAO"/>
    <property type="match status" value="1"/>
</dbReference>
<dbReference type="PANTHER" id="PTHR37809">
    <property type="entry name" value="RIBOSOMAL PROTEIN S12 METHYLTHIOTRANSFERASE ACCESSORY FACTOR YCAO"/>
    <property type="match status" value="1"/>
</dbReference>
<dbReference type="Gene3D" id="3.30.1330.230">
    <property type="match status" value="1"/>
</dbReference>
<evidence type="ECO:0000313" key="3">
    <source>
        <dbReference type="Proteomes" id="UP000198546"/>
    </source>
</evidence>
<dbReference type="AlphaFoldDB" id="A0A1G6YV21"/>
<keyword evidence="2" id="KW-0687">Ribonucleoprotein</keyword>
<dbReference type="Proteomes" id="UP000198546">
    <property type="component" value="Chromosome i"/>
</dbReference>
<dbReference type="Pfam" id="PF02624">
    <property type="entry name" value="YcaO"/>
    <property type="match status" value="1"/>
</dbReference>